<comment type="function">
    <text evidence="4">Catalyzes the dehydration of chorismate into 3-[(1-carboxyvinyl)oxy]benzoate, a step in the biosynthesis of menaquinone (MK, vitamin K2).</text>
</comment>
<dbReference type="PANTHER" id="PTHR37690">
    <property type="entry name" value="CHORISMATE DEHYDRATASE"/>
    <property type="match status" value="1"/>
</dbReference>
<evidence type="ECO:0000313" key="6">
    <source>
        <dbReference type="Proteomes" id="UP000584867"/>
    </source>
</evidence>
<evidence type="ECO:0000313" key="5">
    <source>
        <dbReference type="EMBL" id="MBB5064693.1"/>
    </source>
</evidence>
<dbReference type="PANTHER" id="PTHR37690:SF1">
    <property type="entry name" value="CHORISMATE DEHYDRATASE"/>
    <property type="match status" value="1"/>
</dbReference>
<keyword evidence="3 4" id="KW-0456">Lyase</keyword>
<proteinExistence type="inferred from homology"/>
<dbReference type="EC" id="4.2.1.151" evidence="4"/>
<dbReference type="EMBL" id="JACHIO010000012">
    <property type="protein sequence ID" value="MBB5064693.1"/>
    <property type="molecule type" value="Genomic_DNA"/>
</dbReference>
<organism evidence="5 6">
    <name type="scientific">Granulicella mallensis</name>
    <dbReference type="NCBI Taxonomy" id="940614"/>
    <lineage>
        <taxon>Bacteria</taxon>
        <taxon>Pseudomonadati</taxon>
        <taxon>Acidobacteriota</taxon>
        <taxon>Terriglobia</taxon>
        <taxon>Terriglobales</taxon>
        <taxon>Acidobacteriaceae</taxon>
        <taxon>Granulicella</taxon>
    </lineage>
</organism>
<evidence type="ECO:0000256" key="4">
    <source>
        <dbReference type="HAMAP-Rule" id="MF_00995"/>
    </source>
</evidence>
<dbReference type="Proteomes" id="UP000584867">
    <property type="component" value="Unassembled WGS sequence"/>
</dbReference>
<comment type="pathway">
    <text evidence="1 4">Quinol/quinone metabolism; menaquinone biosynthesis.</text>
</comment>
<dbReference type="SUPFAM" id="SSF53850">
    <property type="entry name" value="Periplasmic binding protein-like II"/>
    <property type="match status" value="1"/>
</dbReference>
<dbReference type="GO" id="GO:0009234">
    <property type="term" value="P:menaquinone biosynthetic process"/>
    <property type="evidence" value="ECO:0007669"/>
    <property type="project" value="UniProtKB-UniRule"/>
</dbReference>
<protein>
    <recommendedName>
        <fullName evidence="4">Chorismate dehydratase</fullName>
        <ecNumber evidence="4">4.2.1.151</ecNumber>
    </recommendedName>
    <alternativeName>
        <fullName evidence="4">Menaquinone biosynthetic enzyme MqnA</fullName>
    </alternativeName>
</protein>
<accession>A0A7W7ZS12</accession>
<dbReference type="GO" id="GO:0016836">
    <property type="term" value="F:hydro-lyase activity"/>
    <property type="evidence" value="ECO:0007669"/>
    <property type="project" value="UniProtKB-UniRule"/>
</dbReference>
<comment type="catalytic activity">
    <reaction evidence="4">
        <text>chorismate = 3-[(1-carboxyvinyl)-oxy]benzoate + H2O</text>
        <dbReference type="Rhea" id="RHEA:40051"/>
        <dbReference type="ChEBI" id="CHEBI:15377"/>
        <dbReference type="ChEBI" id="CHEBI:29748"/>
        <dbReference type="ChEBI" id="CHEBI:76981"/>
        <dbReference type="EC" id="4.2.1.151"/>
    </reaction>
</comment>
<dbReference type="HAMAP" id="MF_00995">
    <property type="entry name" value="MqnA"/>
    <property type="match status" value="1"/>
</dbReference>
<evidence type="ECO:0000256" key="2">
    <source>
        <dbReference type="ARBA" id="ARBA00022428"/>
    </source>
</evidence>
<reference evidence="5 6" key="1">
    <citation type="submission" date="2020-08" db="EMBL/GenBank/DDBJ databases">
        <title>Genomic Encyclopedia of Type Strains, Phase IV (KMG-V): Genome sequencing to study the core and pangenomes of soil and plant-associated prokaryotes.</title>
        <authorList>
            <person name="Whitman W."/>
        </authorList>
    </citation>
    <scope>NUCLEOTIDE SEQUENCE [LARGE SCALE GENOMIC DNA]</scope>
    <source>
        <strain evidence="5 6">X5P3</strain>
    </source>
</reference>
<dbReference type="Gene3D" id="3.40.190.10">
    <property type="entry name" value="Periplasmic binding protein-like II"/>
    <property type="match status" value="2"/>
</dbReference>
<dbReference type="InterPro" id="IPR030868">
    <property type="entry name" value="MqnA"/>
</dbReference>
<evidence type="ECO:0000256" key="3">
    <source>
        <dbReference type="ARBA" id="ARBA00023239"/>
    </source>
</evidence>
<evidence type="ECO:0000256" key="1">
    <source>
        <dbReference type="ARBA" id="ARBA00004863"/>
    </source>
</evidence>
<dbReference type="AlphaFoldDB" id="A0A7W7ZS12"/>
<keyword evidence="2 4" id="KW-0474">Menaquinone biosynthesis</keyword>
<sequence length="289" mass="31888">MPLRVSAIAFLNPAPLLYNFEHEPAATQLRKNYTVHYTSPARCAHELLTDEADLGLIPIAALTPELAIVPGCTIASQHEVRSILLLVKNPDRLPLHGALQRVVTVAADAASRSSQAYTHILFERFHNTRPSYVERPADPLAMLAVADAALLIGDPALLAREHRAQIDAAFDEPLLWLDLATLWREHTGLPWVAAVWALRPEALERSGVSAQQLIADLVTSRDNGTAHVEDLVREWTPRLPLSAETIHTYLTRNIHYTLDPDCLRAIELFRRLAAEIGALPPLPGLNLLG</sequence>
<dbReference type="Pfam" id="PF02621">
    <property type="entry name" value="VitK2_biosynth"/>
    <property type="match status" value="1"/>
</dbReference>
<comment type="caution">
    <text evidence="5">The sequence shown here is derived from an EMBL/GenBank/DDBJ whole genome shotgun (WGS) entry which is preliminary data.</text>
</comment>
<gene>
    <name evidence="4" type="primary">mqnA</name>
    <name evidence="5" type="ORF">HDF15_003053</name>
</gene>
<dbReference type="UniPathway" id="UPA00079"/>
<name>A0A7W7ZS12_9BACT</name>
<dbReference type="RefSeq" id="WP_184256803.1">
    <property type="nucleotide sequence ID" value="NZ_JACHIO010000012.1"/>
</dbReference>
<dbReference type="InterPro" id="IPR003773">
    <property type="entry name" value="Menaquinone_biosynth"/>
</dbReference>
<dbReference type="CDD" id="cd13634">
    <property type="entry name" value="PBP2_Sco4506"/>
    <property type="match status" value="1"/>
</dbReference>
<comment type="similarity">
    <text evidence="4">Belongs to the MqnA/MqnD family. MqnA subfamily.</text>
</comment>